<feature type="domain" description="BD-FAE-like" evidence="2">
    <location>
        <begin position="52"/>
        <end position="155"/>
    </location>
</feature>
<evidence type="ECO:0000313" key="3">
    <source>
        <dbReference type="EMBL" id="TNC47497.1"/>
    </source>
</evidence>
<dbReference type="Pfam" id="PF20434">
    <property type="entry name" value="BD-FAE"/>
    <property type="match status" value="1"/>
</dbReference>
<evidence type="ECO:0000259" key="2">
    <source>
        <dbReference type="Pfam" id="PF20434"/>
    </source>
</evidence>
<dbReference type="Proteomes" id="UP000305887">
    <property type="component" value="Unassembled WGS sequence"/>
</dbReference>
<keyword evidence="1 3" id="KW-0378">Hydrolase</keyword>
<dbReference type="OrthoDB" id="9771666at2"/>
<dbReference type="PANTHER" id="PTHR48081">
    <property type="entry name" value="AB HYDROLASE SUPERFAMILY PROTEIN C4A8.06C"/>
    <property type="match status" value="1"/>
</dbReference>
<gene>
    <name evidence="3" type="ORF">FHG66_16625</name>
</gene>
<evidence type="ECO:0000313" key="4">
    <source>
        <dbReference type="Proteomes" id="UP000305887"/>
    </source>
</evidence>
<dbReference type="RefSeq" id="WP_139078170.1">
    <property type="nucleotide sequence ID" value="NZ_VDFU01000025.1"/>
</dbReference>
<keyword evidence="4" id="KW-1185">Reference proteome</keyword>
<accession>A0A5C4MPH9</accession>
<dbReference type="InterPro" id="IPR050300">
    <property type="entry name" value="GDXG_lipolytic_enzyme"/>
</dbReference>
<dbReference type="AlphaFoldDB" id="A0A5C4MPH9"/>
<protein>
    <submittedName>
        <fullName evidence="3">Alpha/beta hydrolase</fullName>
    </submittedName>
</protein>
<dbReference type="InterPro" id="IPR049492">
    <property type="entry name" value="BD-FAE-like_dom"/>
</dbReference>
<dbReference type="SUPFAM" id="SSF53474">
    <property type="entry name" value="alpha/beta-Hydrolases"/>
    <property type="match status" value="1"/>
</dbReference>
<comment type="caution">
    <text evidence="3">The sequence shown here is derived from an EMBL/GenBank/DDBJ whole genome shotgun (WGS) entry which is preliminary data.</text>
</comment>
<dbReference type="EMBL" id="VDFU01000025">
    <property type="protein sequence ID" value="TNC47497.1"/>
    <property type="molecule type" value="Genomic_DNA"/>
</dbReference>
<sequence length="284" mass="30356">MTNGEDPYRIRDFVPDFDAIAAEFASRSQALTKRANLRADIPYGPGPRETLDLIFRDRVAPGAPLHLFVHGGYWRSGEKANYRLVAEPVLKAGGIAALVEYDLMPGARLATLVDQVRRGSQWLHNNAASFGADADRFTVSGHSAGAHLASYLAASGPGEGAPALPTVAGLLLVSGLYDLSEIPGSFLRSEARMTAEEATAWTPITSTQHPGPQRTLVVGAAETQPFHDQGQQLSDLLGSQDLHADLRIEPALNHMSIVLALADPDHPLGQRLADMVAGLNCRSP</sequence>
<dbReference type="GO" id="GO:0016787">
    <property type="term" value="F:hydrolase activity"/>
    <property type="evidence" value="ECO:0007669"/>
    <property type="project" value="UniProtKB-KW"/>
</dbReference>
<dbReference type="Gene3D" id="3.40.50.1820">
    <property type="entry name" value="alpha/beta hydrolase"/>
    <property type="match status" value="1"/>
</dbReference>
<name>A0A5C4MPH9_9RHOB</name>
<organism evidence="3 4">
    <name type="scientific">Rubellimicrobium rubrum</name>
    <dbReference type="NCBI Taxonomy" id="2585369"/>
    <lineage>
        <taxon>Bacteria</taxon>
        <taxon>Pseudomonadati</taxon>
        <taxon>Pseudomonadota</taxon>
        <taxon>Alphaproteobacteria</taxon>
        <taxon>Rhodobacterales</taxon>
        <taxon>Roseobacteraceae</taxon>
        <taxon>Rubellimicrobium</taxon>
    </lineage>
</organism>
<reference evidence="3 4" key="1">
    <citation type="submission" date="2019-06" db="EMBL/GenBank/DDBJ databases">
        <title>YIM 131921 draft genome.</title>
        <authorList>
            <person name="Jiang L."/>
        </authorList>
    </citation>
    <scope>NUCLEOTIDE SEQUENCE [LARGE SCALE GENOMIC DNA]</scope>
    <source>
        <strain evidence="3 4">YIM 131921</strain>
    </source>
</reference>
<dbReference type="InterPro" id="IPR029058">
    <property type="entry name" value="AB_hydrolase_fold"/>
</dbReference>
<proteinExistence type="predicted"/>
<dbReference type="PANTHER" id="PTHR48081:SF33">
    <property type="entry name" value="KYNURENINE FORMAMIDASE"/>
    <property type="match status" value="1"/>
</dbReference>
<evidence type="ECO:0000256" key="1">
    <source>
        <dbReference type="ARBA" id="ARBA00022801"/>
    </source>
</evidence>